<feature type="compositionally biased region" description="Low complexity" evidence="1">
    <location>
        <begin position="139"/>
        <end position="157"/>
    </location>
</feature>
<evidence type="ECO:0000313" key="2">
    <source>
        <dbReference type="EMBL" id="GFR82891.1"/>
    </source>
</evidence>
<feature type="compositionally biased region" description="Basic residues" evidence="1">
    <location>
        <begin position="182"/>
        <end position="193"/>
    </location>
</feature>
<proteinExistence type="predicted"/>
<feature type="region of interest" description="Disordered" evidence="1">
    <location>
        <begin position="114"/>
        <end position="201"/>
    </location>
</feature>
<dbReference type="AlphaFoldDB" id="A0AAV4GCL9"/>
<organism evidence="2 3">
    <name type="scientific">Elysia marginata</name>
    <dbReference type="NCBI Taxonomy" id="1093978"/>
    <lineage>
        <taxon>Eukaryota</taxon>
        <taxon>Metazoa</taxon>
        <taxon>Spiralia</taxon>
        <taxon>Lophotrochozoa</taxon>
        <taxon>Mollusca</taxon>
        <taxon>Gastropoda</taxon>
        <taxon>Heterobranchia</taxon>
        <taxon>Euthyneura</taxon>
        <taxon>Panpulmonata</taxon>
        <taxon>Sacoglossa</taxon>
        <taxon>Placobranchoidea</taxon>
        <taxon>Plakobranchidae</taxon>
        <taxon>Elysia</taxon>
    </lineage>
</organism>
<sequence>MANDGSTGLRSALSAGSDAIRRLTRSKSRHRPGSVKSSSTPPSKHRAKNKSISSGNVCGSGDISQDGGGSARAARNRSSSLFRCSGKRGSSKSAGSFSGYSAAAAITPGAREANKCQDFGKGDAPMARDRRHTVSVSKQQQEQQQLQIQQQQLQQQQPVVIPTTESIRQLMDPDQVSPPPNIRRHHSVPRRVQQHQQQRPTLRHLAQDVVMLATNGILATPPASMFRTAAGDSQSPSSMSPAGSPYSDRHLAMGFRVSPKTSPKSSKRGFYGSPSLSSPKIRRGSPKHSPKMRRGSPKCSPKTVKAGLSLTLSVPGENKNK</sequence>
<accession>A0AAV4GCL9</accession>
<feature type="region of interest" description="Disordered" evidence="1">
    <location>
        <begin position="226"/>
        <end position="321"/>
    </location>
</feature>
<comment type="caution">
    <text evidence="2">The sequence shown here is derived from an EMBL/GenBank/DDBJ whole genome shotgun (WGS) entry which is preliminary data.</text>
</comment>
<evidence type="ECO:0000313" key="3">
    <source>
        <dbReference type="Proteomes" id="UP000762676"/>
    </source>
</evidence>
<feature type="compositionally biased region" description="Low complexity" evidence="1">
    <location>
        <begin position="233"/>
        <end position="246"/>
    </location>
</feature>
<evidence type="ECO:0000256" key="1">
    <source>
        <dbReference type="SAM" id="MobiDB-lite"/>
    </source>
</evidence>
<reference evidence="2 3" key="1">
    <citation type="journal article" date="2021" name="Elife">
        <title>Chloroplast acquisition without the gene transfer in kleptoplastic sea slugs, Plakobranchus ocellatus.</title>
        <authorList>
            <person name="Maeda T."/>
            <person name="Takahashi S."/>
            <person name="Yoshida T."/>
            <person name="Shimamura S."/>
            <person name="Takaki Y."/>
            <person name="Nagai Y."/>
            <person name="Toyoda A."/>
            <person name="Suzuki Y."/>
            <person name="Arimoto A."/>
            <person name="Ishii H."/>
            <person name="Satoh N."/>
            <person name="Nishiyama T."/>
            <person name="Hasebe M."/>
            <person name="Maruyama T."/>
            <person name="Minagawa J."/>
            <person name="Obokata J."/>
            <person name="Shigenobu S."/>
        </authorList>
    </citation>
    <scope>NUCLEOTIDE SEQUENCE [LARGE SCALE GENOMIC DNA]</scope>
</reference>
<feature type="region of interest" description="Disordered" evidence="1">
    <location>
        <begin position="1"/>
        <end position="99"/>
    </location>
</feature>
<feature type="compositionally biased region" description="Low complexity" evidence="1">
    <location>
        <begin position="59"/>
        <end position="80"/>
    </location>
</feature>
<dbReference type="Proteomes" id="UP000762676">
    <property type="component" value="Unassembled WGS sequence"/>
</dbReference>
<feature type="compositionally biased region" description="Basic residues" evidence="1">
    <location>
        <begin position="22"/>
        <end position="33"/>
    </location>
</feature>
<feature type="compositionally biased region" description="Basic residues" evidence="1">
    <location>
        <begin position="280"/>
        <end position="296"/>
    </location>
</feature>
<dbReference type="EMBL" id="BMAT01011964">
    <property type="protein sequence ID" value="GFR82891.1"/>
    <property type="molecule type" value="Genomic_DNA"/>
</dbReference>
<gene>
    <name evidence="2" type="ORF">ElyMa_005962800</name>
</gene>
<name>A0AAV4GCL9_9GAST</name>
<protein>
    <submittedName>
        <fullName evidence="2">Uncharacterized protein</fullName>
    </submittedName>
</protein>
<keyword evidence="3" id="KW-1185">Reference proteome</keyword>